<dbReference type="OrthoDB" id="9799278at2"/>
<proteinExistence type="predicted"/>
<feature type="domain" description="Polysaccharide pyruvyl transferase" evidence="1">
    <location>
        <begin position="16"/>
        <end position="310"/>
    </location>
</feature>
<sequence length="378" mass="44281">MTDKRVGIITFHHSYNCGSMLQAFALQRVIERLGYEAEIIDFSNGGQKQLYSVTQPNNSVKNILKNIILFPYKDRIRKNFESFEEFKNAEFHLSPESYSRMEELTDTRYFVVVTGSDQVWNITIEDGDDAYYLPWVRNARKIAYAPSFGAKNVMKYADDPEKYKTYLSDFDALSIREENGKKWLQDLVEKDVPVLLDPTLLLDADAYEQIADQNLNLPDKYIFFYSPSYQKDIVHLVQCVSNKYHLPVIAFNTKTFYVKGMQRTGFKLPEIENPRSYLTLIKNATLIMTTSFHGTVFPTIFRKPVWVIKNGGMFGDDDRVKTLIKELGIEERLIPIEYREYFNYMKMVDYSYYEEELPILRNKAIQYLKDSLDTTNEE</sequence>
<dbReference type="GO" id="GO:0016740">
    <property type="term" value="F:transferase activity"/>
    <property type="evidence" value="ECO:0007669"/>
    <property type="project" value="UniProtKB-KW"/>
</dbReference>
<comment type="caution">
    <text evidence="2">The sequence shown here is derived from an EMBL/GenBank/DDBJ whole genome shotgun (WGS) entry which is preliminary data.</text>
</comment>
<dbReference type="Proteomes" id="UP000198414">
    <property type="component" value="Unassembled WGS sequence"/>
</dbReference>
<dbReference type="InterPro" id="IPR007345">
    <property type="entry name" value="Polysacch_pyruvyl_Trfase"/>
</dbReference>
<dbReference type="EMBL" id="BCMI01000030">
    <property type="protein sequence ID" value="GAX06929.1"/>
    <property type="molecule type" value="Genomic_DNA"/>
</dbReference>
<dbReference type="Pfam" id="PF04230">
    <property type="entry name" value="PS_pyruv_trans"/>
    <property type="match status" value="1"/>
</dbReference>
<dbReference type="AlphaFoldDB" id="A0A1Z5IZ38"/>
<evidence type="ECO:0000313" key="2">
    <source>
        <dbReference type="EMBL" id="GAX06929.1"/>
    </source>
</evidence>
<evidence type="ECO:0000313" key="3">
    <source>
        <dbReference type="Proteomes" id="UP000198414"/>
    </source>
</evidence>
<evidence type="ECO:0000259" key="1">
    <source>
        <dbReference type="Pfam" id="PF04230"/>
    </source>
</evidence>
<reference evidence="2 3" key="1">
    <citation type="submission" date="2015-11" db="EMBL/GenBank/DDBJ databases">
        <title>Draft genome sequences of new species of the genus Lactobacillus isolated from orchardgrass silage.</title>
        <authorList>
            <person name="Tohno M."/>
            <person name="Tanizawa Y."/>
            <person name="Arita M."/>
        </authorList>
    </citation>
    <scope>NUCLEOTIDE SEQUENCE [LARGE SCALE GENOMIC DNA]</scope>
    <source>
        <strain evidence="2 3">IWT25</strain>
    </source>
</reference>
<protein>
    <submittedName>
        <fullName evidence="2">Polysaccharide pyruvyl transferase</fullName>
    </submittedName>
</protein>
<name>A0A1Z5IZ38_9LACO</name>
<organism evidence="2 3">
    <name type="scientific">Secundilactobacillus pentosiphilus</name>
    <dbReference type="NCBI Taxonomy" id="1714682"/>
    <lineage>
        <taxon>Bacteria</taxon>
        <taxon>Bacillati</taxon>
        <taxon>Bacillota</taxon>
        <taxon>Bacilli</taxon>
        <taxon>Lactobacillales</taxon>
        <taxon>Lactobacillaceae</taxon>
        <taxon>Secundilactobacillus</taxon>
    </lineage>
</organism>
<keyword evidence="2" id="KW-0808">Transferase</keyword>
<accession>A0A1Z5IZ38</accession>
<dbReference type="RefSeq" id="WP_089121849.1">
    <property type="nucleotide sequence ID" value="NZ_BCMI01000030.1"/>
</dbReference>
<gene>
    <name evidence="2" type="ORF">IWT25_02277</name>
</gene>